<dbReference type="CDD" id="cd06261">
    <property type="entry name" value="TM_PBP2"/>
    <property type="match status" value="2"/>
</dbReference>
<dbReference type="Pfam" id="PF00528">
    <property type="entry name" value="BPD_transp_1"/>
    <property type="match status" value="2"/>
</dbReference>
<comment type="subcellular location">
    <subcellularLocation>
        <location evidence="1">Cell inner membrane</location>
        <topology evidence="1">Multi-pass membrane protein</topology>
    </subcellularLocation>
    <subcellularLocation>
        <location evidence="8">Cell membrane</location>
        <topology evidence="8">Multi-pass membrane protein</topology>
    </subcellularLocation>
</comment>
<dbReference type="PANTHER" id="PTHR43357:SF3">
    <property type="entry name" value="FE(3+)-TRANSPORT SYSTEM PERMEASE PROTEIN FBPB 2"/>
    <property type="match status" value="1"/>
</dbReference>
<keyword evidence="4" id="KW-0997">Cell inner membrane</keyword>
<evidence type="ECO:0000256" key="7">
    <source>
        <dbReference type="ARBA" id="ARBA00023136"/>
    </source>
</evidence>
<feature type="transmembrane region" description="Helical" evidence="8">
    <location>
        <begin position="401"/>
        <end position="418"/>
    </location>
</feature>
<evidence type="ECO:0000256" key="3">
    <source>
        <dbReference type="ARBA" id="ARBA00022475"/>
    </source>
</evidence>
<feature type="domain" description="ABC transmembrane type-1" evidence="9">
    <location>
        <begin position="51"/>
        <end position="255"/>
    </location>
</feature>
<dbReference type="EMBL" id="DSMG01000119">
    <property type="protein sequence ID" value="HDX32195.1"/>
    <property type="molecule type" value="Genomic_DNA"/>
</dbReference>
<evidence type="ECO:0000256" key="4">
    <source>
        <dbReference type="ARBA" id="ARBA00022519"/>
    </source>
</evidence>
<evidence type="ECO:0000313" key="10">
    <source>
        <dbReference type="EMBL" id="HDX32195.1"/>
    </source>
</evidence>
<dbReference type="SUPFAM" id="SSF161098">
    <property type="entry name" value="MetI-like"/>
    <property type="match status" value="2"/>
</dbReference>
<dbReference type="GO" id="GO:0005886">
    <property type="term" value="C:plasma membrane"/>
    <property type="evidence" value="ECO:0007669"/>
    <property type="project" value="UniProtKB-SubCell"/>
</dbReference>
<feature type="transmembrane region" description="Helical" evidence="8">
    <location>
        <begin position="237"/>
        <end position="256"/>
    </location>
</feature>
<gene>
    <name evidence="10" type="ORF">ENQ20_12035</name>
</gene>
<keyword evidence="7 8" id="KW-0472">Membrane</keyword>
<evidence type="ECO:0000256" key="6">
    <source>
        <dbReference type="ARBA" id="ARBA00022989"/>
    </source>
</evidence>
<feature type="domain" description="ABC transmembrane type-1" evidence="9">
    <location>
        <begin position="336"/>
        <end position="527"/>
    </location>
</feature>
<dbReference type="PROSITE" id="PS50928">
    <property type="entry name" value="ABC_TM1"/>
    <property type="match status" value="2"/>
</dbReference>
<organism evidence="10">
    <name type="scientific">Caldilinea aerophila</name>
    <dbReference type="NCBI Taxonomy" id="133453"/>
    <lineage>
        <taxon>Bacteria</taxon>
        <taxon>Bacillati</taxon>
        <taxon>Chloroflexota</taxon>
        <taxon>Caldilineae</taxon>
        <taxon>Caldilineales</taxon>
        <taxon>Caldilineaceae</taxon>
        <taxon>Caldilinea</taxon>
    </lineage>
</organism>
<evidence type="ECO:0000256" key="5">
    <source>
        <dbReference type="ARBA" id="ARBA00022692"/>
    </source>
</evidence>
<feature type="transmembrane region" description="Helical" evidence="8">
    <location>
        <begin position="286"/>
        <end position="310"/>
    </location>
</feature>
<comment type="similarity">
    <text evidence="8">Belongs to the binding-protein-dependent transport system permease family.</text>
</comment>
<evidence type="ECO:0000259" key="9">
    <source>
        <dbReference type="PROSITE" id="PS50928"/>
    </source>
</evidence>
<proteinExistence type="inferred from homology"/>
<feature type="transmembrane region" description="Helical" evidence="8">
    <location>
        <begin position="450"/>
        <end position="475"/>
    </location>
</feature>
<dbReference type="AlphaFoldDB" id="A0A7C1FTS8"/>
<dbReference type="GO" id="GO:0055085">
    <property type="term" value="P:transmembrane transport"/>
    <property type="evidence" value="ECO:0007669"/>
    <property type="project" value="InterPro"/>
</dbReference>
<dbReference type="InterPro" id="IPR035906">
    <property type="entry name" value="MetI-like_sf"/>
</dbReference>
<dbReference type="PANTHER" id="PTHR43357">
    <property type="entry name" value="INNER MEMBRANE ABC TRANSPORTER PERMEASE PROTEIN YDCV"/>
    <property type="match status" value="1"/>
</dbReference>
<feature type="transmembrane region" description="Helical" evidence="8">
    <location>
        <begin position="183"/>
        <end position="208"/>
    </location>
</feature>
<keyword evidence="2 8" id="KW-0813">Transport</keyword>
<keyword evidence="3" id="KW-1003">Cell membrane</keyword>
<feature type="transmembrane region" description="Helical" evidence="8">
    <location>
        <begin position="340"/>
        <end position="362"/>
    </location>
</feature>
<feature type="transmembrane region" description="Helical" evidence="8">
    <location>
        <begin position="508"/>
        <end position="527"/>
    </location>
</feature>
<evidence type="ECO:0000256" key="1">
    <source>
        <dbReference type="ARBA" id="ARBA00004429"/>
    </source>
</evidence>
<feature type="transmembrane region" description="Helical" evidence="8">
    <location>
        <begin position="87"/>
        <end position="109"/>
    </location>
</feature>
<evidence type="ECO:0000256" key="2">
    <source>
        <dbReference type="ARBA" id="ARBA00022448"/>
    </source>
</evidence>
<keyword evidence="6 8" id="KW-1133">Transmembrane helix</keyword>
<sequence length="541" mass="59212">MARKAPFPLLLIASVVSLLAVTPLIYIVVRALAADAATWSRLWYGQMPVLLWQTATLLVGTVGFALVLGIGAAWLVERSDLPSRGLWRVLLALPLALPGYVAAITYLILFRRGGVVERFFIDFVGFARGEIPLPNLYNVWGATLIIGLVTYPYIYLPTAAALRSVDRSLEEAARMAGRNGWSVFRHITLPLVMPAAVGGALLVGLYVLSDFGTVAMLRYRTFTTAIYNQFTGQIDRSGAAILSVVLILLALPLLFGEGWFSRRQRRLTSDTVWRPRQLVRLGGWRWPALFLVGLLTLLSLGLPLLVLGGLSMQGWLFPTEADRIWGINNEGILRFGVNSLLVATLAATFATALALGPLYLAVRFPSRISRIVLTLSRSPFALPGIIIGLAFVLLINRWAPFAYGTIFALVFAFTFRLLPQSLSTEESALRAVAPSLEEAARTMGVPPVRVFWRVTLPVAAPGILASWILVFITAMKELPTAILLRPPGFDTLPVRIWAAASESVHTQAAPPAFLLITLTTLLLLPLMQNRLGIDRAIQDNL</sequence>
<feature type="transmembrane region" description="Helical" evidence="8">
    <location>
        <begin position="374"/>
        <end position="395"/>
    </location>
</feature>
<feature type="transmembrane region" description="Helical" evidence="8">
    <location>
        <begin position="139"/>
        <end position="162"/>
    </location>
</feature>
<feature type="transmembrane region" description="Helical" evidence="8">
    <location>
        <begin position="49"/>
        <end position="75"/>
    </location>
</feature>
<protein>
    <submittedName>
        <fullName evidence="10">Iron ABC transporter permease</fullName>
    </submittedName>
</protein>
<dbReference type="InterPro" id="IPR000515">
    <property type="entry name" value="MetI-like"/>
</dbReference>
<reference evidence="10" key="1">
    <citation type="journal article" date="2020" name="mSystems">
        <title>Genome- and Community-Level Interaction Insights into Carbon Utilization and Element Cycling Functions of Hydrothermarchaeota in Hydrothermal Sediment.</title>
        <authorList>
            <person name="Zhou Z."/>
            <person name="Liu Y."/>
            <person name="Xu W."/>
            <person name="Pan J."/>
            <person name="Luo Z.H."/>
            <person name="Li M."/>
        </authorList>
    </citation>
    <scope>NUCLEOTIDE SEQUENCE [LARGE SCALE GENOMIC DNA]</scope>
    <source>
        <strain evidence="10">SpSt-289</strain>
    </source>
</reference>
<evidence type="ECO:0000256" key="8">
    <source>
        <dbReference type="RuleBase" id="RU363032"/>
    </source>
</evidence>
<comment type="caution">
    <text evidence="10">The sequence shown here is derived from an EMBL/GenBank/DDBJ whole genome shotgun (WGS) entry which is preliminary data.</text>
</comment>
<keyword evidence="5 8" id="KW-0812">Transmembrane</keyword>
<name>A0A7C1FTS8_9CHLR</name>
<dbReference type="Gene3D" id="1.10.3720.10">
    <property type="entry name" value="MetI-like"/>
    <property type="match status" value="2"/>
</dbReference>
<accession>A0A7C1FTS8</accession>